<sequence>MALWRIRTPVEDRPGRLAELVGAMAGQGADIVGLTIHTDASGAVDEFVADVPGDPERLRRAVAQRAGGGEVLAVPARPREVGDETTRALLLTARLRSAPNRLPEALAELLRADEANWTNPTVPGPGTGDTGGADTLLVPVGPLRAVRVRREGRPFTWTESARADALVRSVLPATGPAPTDGVLETAGGDRLRLSQVGAGDADAVRRLHARCSAQTRRLRYLSSVAEPNARMLQVFCDPERGLTVAARPEGEDEPVALAHLMYTLDPGVGEMAFLVEDSWQGRGVGAALADAVAATAADWGLAEVRAETAADNRAMLRIVHRMGAAVGRPSAGAVQARVPLAGRAPAAPPGRLTALMTRPGAAGR</sequence>
<feature type="domain" description="N-acetyltransferase" evidence="1">
    <location>
        <begin position="191"/>
        <end position="341"/>
    </location>
</feature>
<feature type="domain" description="ACT" evidence="2">
    <location>
        <begin position="5"/>
        <end position="79"/>
    </location>
</feature>
<dbReference type="EMBL" id="JACHDB010000001">
    <property type="protein sequence ID" value="MBB5431874.1"/>
    <property type="molecule type" value="Genomic_DNA"/>
</dbReference>
<dbReference type="SUPFAM" id="SSF55729">
    <property type="entry name" value="Acyl-CoA N-acyltransferases (Nat)"/>
    <property type="match status" value="1"/>
</dbReference>
<evidence type="ECO:0000313" key="4">
    <source>
        <dbReference type="Proteomes" id="UP000572635"/>
    </source>
</evidence>
<dbReference type="InterPro" id="IPR016181">
    <property type="entry name" value="Acyl_CoA_acyltransferase"/>
</dbReference>
<organism evidence="3 4">
    <name type="scientific">Nocardiopsis composta</name>
    <dbReference type="NCBI Taxonomy" id="157465"/>
    <lineage>
        <taxon>Bacteria</taxon>
        <taxon>Bacillati</taxon>
        <taxon>Actinomycetota</taxon>
        <taxon>Actinomycetes</taxon>
        <taxon>Streptosporangiales</taxon>
        <taxon>Nocardiopsidaceae</taxon>
        <taxon>Nocardiopsis</taxon>
    </lineage>
</organism>
<dbReference type="Gene3D" id="3.40.630.30">
    <property type="match status" value="1"/>
</dbReference>
<reference evidence="3 4" key="1">
    <citation type="submission" date="2020-08" db="EMBL/GenBank/DDBJ databases">
        <title>Sequencing the genomes of 1000 actinobacteria strains.</title>
        <authorList>
            <person name="Klenk H.-P."/>
        </authorList>
    </citation>
    <scope>NUCLEOTIDE SEQUENCE [LARGE SCALE GENOMIC DNA]</scope>
    <source>
        <strain evidence="3 4">DSM 44551</strain>
    </source>
</reference>
<proteinExistence type="predicted"/>
<keyword evidence="3" id="KW-0808">Transferase</keyword>
<gene>
    <name evidence="3" type="ORF">HDA36_001958</name>
</gene>
<keyword evidence="4" id="KW-1185">Reference proteome</keyword>
<dbReference type="PROSITE" id="PS51186">
    <property type="entry name" value="GNAT"/>
    <property type="match status" value="1"/>
</dbReference>
<protein>
    <submittedName>
        <fullName evidence="3">GNAT superfamily N-acetyltransferase</fullName>
    </submittedName>
</protein>
<dbReference type="AlphaFoldDB" id="A0A7W8VDH8"/>
<dbReference type="GO" id="GO:0016747">
    <property type="term" value="F:acyltransferase activity, transferring groups other than amino-acyl groups"/>
    <property type="evidence" value="ECO:0007669"/>
    <property type="project" value="InterPro"/>
</dbReference>
<dbReference type="CDD" id="cd02116">
    <property type="entry name" value="ACT"/>
    <property type="match status" value="1"/>
</dbReference>
<dbReference type="RefSeq" id="WP_184391524.1">
    <property type="nucleotide sequence ID" value="NZ_BAAAJD010000032.1"/>
</dbReference>
<dbReference type="InterPro" id="IPR002912">
    <property type="entry name" value="ACT_dom"/>
</dbReference>
<comment type="caution">
    <text evidence="3">The sequence shown here is derived from an EMBL/GenBank/DDBJ whole genome shotgun (WGS) entry which is preliminary data.</text>
</comment>
<dbReference type="PROSITE" id="PS51671">
    <property type="entry name" value="ACT"/>
    <property type="match status" value="1"/>
</dbReference>
<dbReference type="SUPFAM" id="SSF55021">
    <property type="entry name" value="ACT-like"/>
    <property type="match status" value="1"/>
</dbReference>
<evidence type="ECO:0000313" key="3">
    <source>
        <dbReference type="EMBL" id="MBB5431874.1"/>
    </source>
</evidence>
<evidence type="ECO:0000259" key="2">
    <source>
        <dbReference type="PROSITE" id="PS51671"/>
    </source>
</evidence>
<evidence type="ECO:0000259" key="1">
    <source>
        <dbReference type="PROSITE" id="PS51186"/>
    </source>
</evidence>
<name>A0A7W8VDH8_9ACTN</name>
<dbReference type="InterPro" id="IPR000182">
    <property type="entry name" value="GNAT_dom"/>
</dbReference>
<accession>A0A7W8VDH8</accession>
<dbReference type="Pfam" id="PF00583">
    <property type="entry name" value="Acetyltransf_1"/>
    <property type="match status" value="1"/>
</dbReference>
<dbReference type="InterPro" id="IPR045865">
    <property type="entry name" value="ACT-like_dom_sf"/>
</dbReference>
<dbReference type="Proteomes" id="UP000572635">
    <property type="component" value="Unassembled WGS sequence"/>
</dbReference>